<name>A0ABV9QHX1_9FIRM</name>
<feature type="domain" description="Large ribosomal subunit protein uL15/eL18" evidence="6">
    <location>
        <begin position="78"/>
        <end position="147"/>
    </location>
</feature>
<evidence type="ECO:0000256" key="2">
    <source>
        <dbReference type="ARBA" id="ARBA00022980"/>
    </source>
</evidence>
<keyword evidence="4" id="KW-0699">rRNA-binding</keyword>
<dbReference type="SUPFAM" id="SSF52080">
    <property type="entry name" value="Ribosomal proteins L15p and L18e"/>
    <property type="match status" value="1"/>
</dbReference>
<dbReference type="HAMAP" id="MF_01341">
    <property type="entry name" value="Ribosomal_uL15"/>
    <property type="match status" value="1"/>
</dbReference>
<comment type="subunit">
    <text evidence="4">Part of the 50S ribosomal subunit.</text>
</comment>
<evidence type="ECO:0000313" key="7">
    <source>
        <dbReference type="EMBL" id="MFC4804205.1"/>
    </source>
</evidence>
<evidence type="ECO:0000259" key="6">
    <source>
        <dbReference type="Pfam" id="PF00828"/>
    </source>
</evidence>
<protein>
    <recommendedName>
        <fullName evidence="4">Large ribosomal subunit protein uL15</fullName>
    </recommendedName>
</protein>
<dbReference type="GO" id="GO:0005840">
    <property type="term" value="C:ribosome"/>
    <property type="evidence" value="ECO:0007669"/>
    <property type="project" value="UniProtKB-KW"/>
</dbReference>
<keyword evidence="2 4" id="KW-0689">Ribosomal protein</keyword>
<keyword evidence="8" id="KW-1185">Reference proteome</keyword>
<dbReference type="EMBL" id="JBHSHL010000014">
    <property type="protein sequence ID" value="MFC4804205.1"/>
    <property type="molecule type" value="Genomic_DNA"/>
</dbReference>
<dbReference type="Pfam" id="PF00828">
    <property type="entry name" value="Ribosomal_L27A"/>
    <property type="match status" value="1"/>
</dbReference>
<dbReference type="InterPro" id="IPR005749">
    <property type="entry name" value="Ribosomal_uL15_bac-type"/>
</dbReference>
<evidence type="ECO:0000313" key="8">
    <source>
        <dbReference type="Proteomes" id="UP001595916"/>
    </source>
</evidence>
<evidence type="ECO:0000256" key="5">
    <source>
        <dbReference type="SAM" id="MobiDB-lite"/>
    </source>
</evidence>
<feature type="compositionally biased region" description="Gly residues" evidence="5">
    <location>
        <begin position="24"/>
        <end position="53"/>
    </location>
</feature>
<dbReference type="RefSeq" id="WP_379787700.1">
    <property type="nucleotide sequence ID" value="NZ_JBHSHL010000014.1"/>
</dbReference>
<dbReference type="PANTHER" id="PTHR12934:SF11">
    <property type="entry name" value="LARGE RIBOSOMAL SUBUNIT PROTEIN UL15M"/>
    <property type="match status" value="1"/>
</dbReference>
<evidence type="ECO:0000256" key="3">
    <source>
        <dbReference type="ARBA" id="ARBA00023274"/>
    </source>
</evidence>
<organism evidence="7 8">
    <name type="scientific">Filifactor villosus</name>
    <dbReference type="NCBI Taxonomy" id="29374"/>
    <lineage>
        <taxon>Bacteria</taxon>
        <taxon>Bacillati</taxon>
        <taxon>Bacillota</taxon>
        <taxon>Clostridia</taxon>
        <taxon>Peptostreptococcales</taxon>
        <taxon>Filifactoraceae</taxon>
        <taxon>Filifactor</taxon>
    </lineage>
</organism>
<accession>A0ABV9QHX1</accession>
<dbReference type="Gene3D" id="3.100.10.10">
    <property type="match status" value="1"/>
</dbReference>
<comment type="function">
    <text evidence="4">Binds to the 23S rRNA.</text>
</comment>
<comment type="similarity">
    <text evidence="1 4">Belongs to the universal ribosomal protein uL15 family.</text>
</comment>
<keyword evidence="4" id="KW-0694">RNA-binding</keyword>
<evidence type="ECO:0000256" key="4">
    <source>
        <dbReference type="HAMAP-Rule" id="MF_01341"/>
    </source>
</evidence>
<keyword evidence="3 4" id="KW-0687">Ribonucleoprotein</keyword>
<proteinExistence type="inferred from homology"/>
<comment type="caution">
    <text evidence="7">The sequence shown here is derived from an EMBL/GenBank/DDBJ whole genome shotgun (WGS) entry which is preliminary data.</text>
</comment>
<dbReference type="InterPro" id="IPR030878">
    <property type="entry name" value="Ribosomal_uL15"/>
</dbReference>
<dbReference type="InterPro" id="IPR036227">
    <property type="entry name" value="Ribosomal_uL15/eL18_sf"/>
</dbReference>
<sequence>MKLHNLRPAAGGGTKARKRLGRGTATGQGKTSGRGQKGQGSRSGGGVRPGFEGGQMPLMRRLPKIGFDNTQFEKKYSVINIERLNSLEDGTVVDAQLLKDKKIISKIEKDGLKILGNGEFNKKLTIKASKFTKSAIEKIEAAGGKAEVI</sequence>
<dbReference type="NCBIfam" id="TIGR01071">
    <property type="entry name" value="rplO_bact"/>
    <property type="match status" value="1"/>
</dbReference>
<dbReference type="PANTHER" id="PTHR12934">
    <property type="entry name" value="50S RIBOSOMAL PROTEIN L15"/>
    <property type="match status" value="1"/>
</dbReference>
<dbReference type="InterPro" id="IPR021131">
    <property type="entry name" value="Ribosomal_uL15/eL18"/>
</dbReference>
<feature type="region of interest" description="Disordered" evidence="5">
    <location>
        <begin position="1"/>
        <end position="57"/>
    </location>
</feature>
<evidence type="ECO:0000256" key="1">
    <source>
        <dbReference type="ARBA" id="ARBA00007320"/>
    </source>
</evidence>
<gene>
    <name evidence="4 7" type="primary">rplO</name>
    <name evidence="7" type="ORF">ACFO4R_03840</name>
</gene>
<reference evidence="8" key="1">
    <citation type="journal article" date="2019" name="Int. J. Syst. Evol. Microbiol.">
        <title>The Global Catalogue of Microorganisms (GCM) 10K type strain sequencing project: providing services to taxonomists for standard genome sequencing and annotation.</title>
        <authorList>
            <consortium name="The Broad Institute Genomics Platform"/>
            <consortium name="The Broad Institute Genome Sequencing Center for Infectious Disease"/>
            <person name="Wu L."/>
            <person name="Ma J."/>
        </authorList>
    </citation>
    <scope>NUCLEOTIDE SEQUENCE [LARGE SCALE GENOMIC DNA]</scope>
    <source>
        <strain evidence="8">CCUG 46385</strain>
    </source>
</reference>
<dbReference type="Proteomes" id="UP001595916">
    <property type="component" value="Unassembled WGS sequence"/>
</dbReference>